<organism evidence="1 2">
    <name type="scientific">Paenibacillus xanthanilyticus</name>
    <dbReference type="NCBI Taxonomy" id="1783531"/>
    <lineage>
        <taxon>Bacteria</taxon>
        <taxon>Bacillati</taxon>
        <taxon>Bacillota</taxon>
        <taxon>Bacilli</taxon>
        <taxon>Bacillales</taxon>
        <taxon>Paenibacillaceae</taxon>
        <taxon>Paenibacillus</taxon>
    </lineage>
</organism>
<comment type="caution">
    <text evidence="1">The sequence shown here is derived from an EMBL/GenBank/DDBJ whole genome shotgun (WGS) entry which is preliminary data.</text>
</comment>
<sequence length="199" mass="21483">MALQEGNERQAASIGGSKRFTLQRNEGKVVVGTIVARGISVKAKRRRQRTLAWKRAMNRLRGQALQWIKDVSDSVESLTRSVSGLTGHAVRASNDITALNRRVDTIAMEQVAYAERITGELAVIQNRLGVLSREVAALTPRETAIANLLQPRINTAIIIETDAGPVAGTLIEVGVDYVVVAEVSGTLALIPTAQISSFQ</sequence>
<protein>
    <submittedName>
        <fullName evidence="1">Uncharacterized protein</fullName>
    </submittedName>
</protein>
<accession>A0ABV8K6S8</accession>
<dbReference type="Proteomes" id="UP001595715">
    <property type="component" value="Unassembled WGS sequence"/>
</dbReference>
<dbReference type="EMBL" id="JBHSAM010000028">
    <property type="protein sequence ID" value="MFC4101741.1"/>
    <property type="molecule type" value="Genomic_DNA"/>
</dbReference>
<proteinExistence type="predicted"/>
<gene>
    <name evidence="1" type="ORF">ACFOZ8_19015</name>
</gene>
<keyword evidence="2" id="KW-1185">Reference proteome</keyword>
<evidence type="ECO:0000313" key="1">
    <source>
        <dbReference type="EMBL" id="MFC4101741.1"/>
    </source>
</evidence>
<dbReference type="RefSeq" id="WP_377720340.1">
    <property type="nucleotide sequence ID" value="NZ_JBHSAM010000028.1"/>
</dbReference>
<evidence type="ECO:0000313" key="2">
    <source>
        <dbReference type="Proteomes" id="UP001595715"/>
    </source>
</evidence>
<name>A0ABV8K6S8_9BACL</name>
<reference evidence="2" key="1">
    <citation type="journal article" date="2019" name="Int. J. Syst. Evol. Microbiol.">
        <title>The Global Catalogue of Microorganisms (GCM) 10K type strain sequencing project: providing services to taxonomists for standard genome sequencing and annotation.</title>
        <authorList>
            <consortium name="The Broad Institute Genomics Platform"/>
            <consortium name="The Broad Institute Genome Sequencing Center for Infectious Disease"/>
            <person name="Wu L."/>
            <person name="Ma J."/>
        </authorList>
    </citation>
    <scope>NUCLEOTIDE SEQUENCE [LARGE SCALE GENOMIC DNA]</scope>
    <source>
        <strain evidence="2">IBRC-M 10987</strain>
    </source>
</reference>